<comment type="caution">
    <text evidence="2">The sequence shown here is derived from an EMBL/GenBank/DDBJ whole genome shotgun (WGS) entry which is preliminary data.</text>
</comment>
<accession>A0A5C8NVP6</accession>
<dbReference type="InterPro" id="IPR046708">
    <property type="entry name" value="DUF6781"/>
</dbReference>
<evidence type="ECO:0000256" key="1">
    <source>
        <dbReference type="SAM" id="MobiDB-lite"/>
    </source>
</evidence>
<keyword evidence="3" id="KW-1185">Reference proteome</keyword>
<feature type="region of interest" description="Disordered" evidence="1">
    <location>
        <begin position="204"/>
        <end position="225"/>
    </location>
</feature>
<feature type="compositionally biased region" description="Basic and acidic residues" evidence="1">
    <location>
        <begin position="212"/>
        <end position="225"/>
    </location>
</feature>
<dbReference type="OrthoDB" id="8538784at2"/>
<dbReference type="EMBL" id="VDUY01000004">
    <property type="protein sequence ID" value="TXL65271.1"/>
    <property type="molecule type" value="Genomic_DNA"/>
</dbReference>
<organism evidence="2 3">
    <name type="scientific">Zeimonas arvi</name>
    <dbReference type="NCBI Taxonomy" id="2498847"/>
    <lineage>
        <taxon>Bacteria</taxon>
        <taxon>Pseudomonadati</taxon>
        <taxon>Pseudomonadota</taxon>
        <taxon>Betaproteobacteria</taxon>
        <taxon>Burkholderiales</taxon>
        <taxon>Burkholderiaceae</taxon>
        <taxon>Zeimonas</taxon>
    </lineage>
</organism>
<evidence type="ECO:0000313" key="3">
    <source>
        <dbReference type="Proteomes" id="UP000321548"/>
    </source>
</evidence>
<dbReference type="Proteomes" id="UP000321548">
    <property type="component" value="Unassembled WGS sequence"/>
</dbReference>
<sequence>MDQDTTKLEGEVKAAVESDPASIAERVRGITLSALSEGRLDGEGIRQVMGAVLKGAQQGVARPGEQSRAALEEAVRGLDEALAAAAQATQLAIQEAAGRTSEFSREGLKTRADELAGLESRFLDTLTEAARSATGHVQETLRDLAAHSRASGTAVGGRVQSAASQLARALADAAQDQFEAGARTVRNEAGLLAGLAAGMLRGIADSLQPASGRRDERGTPPSDRS</sequence>
<gene>
    <name evidence="2" type="ORF">FHP08_10755</name>
</gene>
<proteinExistence type="predicted"/>
<name>A0A5C8NVP6_9BURK</name>
<dbReference type="Pfam" id="PF20572">
    <property type="entry name" value="DUF6781"/>
    <property type="match status" value="1"/>
</dbReference>
<dbReference type="RefSeq" id="WP_147704466.1">
    <property type="nucleotide sequence ID" value="NZ_VDUY01000004.1"/>
</dbReference>
<protein>
    <submittedName>
        <fullName evidence="2">Uncharacterized protein</fullName>
    </submittedName>
</protein>
<dbReference type="AlphaFoldDB" id="A0A5C8NVP6"/>
<reference evidence="2 3" key="1">
    <citation type="submission" date="2019-06" db="EMBL/GenBank/DDBJ databases">
        <title>Quisquiliibacterium sp. nov., isolated from a maize field.</title>
        <authorList>
            <person name="Lin S.-Y."/>
            <person name="Tsai C.-F."/>
            <person name="Young C.-C."/>
        </authorList>
    </citation>
    <scope>NUCLEOTIDE SEQUENCE [LARGE SCALE GENOMIC DNA]</scope>
    <source>
        <strain evidence="2 3">CC-CFT501</strain>
    </source>
</reference>
<evidence type="ECO:0000313" key="2">
    <source>
        <dbReference type="EMBL" id="TXL65271.1"/>
    </source>
</evidence>